<keyword evidence="2" id="KW-1185">Reference proteome</keyword>
<organism evidence="1 2">
    <name type="scientific">Zalaria obscura</name>
    <dbReference type="NCBI Taxonomy" id="2024903"/>
    <lineage>
        <taxon>Eukaryota</taxon>
        <taxon>Fungi</taxon>
        <taxon>Dikarya</taxon>
        <taxon>Ascomycota</taxon>
        <taxon>Pezizomycotina</taxon>
        <taxon>Dothideomycetes</taxon>
        <taxon>Dothideomycetidae</taxon>
        <taxon>Dothideales</taxon>
        <taxon>Zalariaceae</taxon>
        <taxon>Zalaria</taxon>
    </lineage>
</organism>
<evidence type="ECO:0000313" key="2">
    <source>
        <dbReference type="Proteomes" id="UP001320706"/>
    </source>
</evidence>
<protein>
    <submittedName>
        <fullName evidence="1">Uncharacterized protein</fullName>
    </submittedName>
</protein>
<name>A0ACC3S5I1_9PEZI</name>
<proteinExistence type="predicted"/>
<gene>
    <name evidence="1" type="ORF">M8818_006364</name>
</gene>
<accession>A0ACC3S5I1</accession>
<comment type="caution">
    <text evidence="1">The sequence shown here is derived from an EMBL/GenBank/DDBJ whole genome shotgun (WGS) entry which is preliminary data.</text>
</comment>
<reference evidence="1" key="1">
    <citation type="submission" date="2024-02" db="EMBL/GenBank/DDBJ databases">
        <title>Metagenome Assembled Genome of Zalaria obscura JY119.</title>
        <authorList>
            <person name="Vighnesh L."/>
            <person name="Jagadeeshwari U."/>
            <person name="Venkata Ramana C."/>
            <person name="Sasikala C."/>
        </authorList>
    </citation>
    <scope>NUCLEOTIDE SEQUENCE</scope>
    <source>
        <strain evidence="1">JY119</strain>
    </source>
</reference>
<dbReference type="Proteomes" id="UP001320706">
    <property type="component" value="Unassembled WGS sequence"/>
</dbReference>
<dbReference type="EMBL" id="JAMKPW020000040">
    <property type="protein sequence ID" value="KAK8198497.1"/>
    <property type="molecule type" value="Genomic_DNA"/>
</dbReference>
<sequence>MAWSPQPESLAQLAQTLRDSLSAHDKNAQKAAELTLKQATSNPEINNYLTYLCTNPSPPNGMTADAYHGARSAAAIMLKNNVKATYKSMPEEVKSYIRSTILQGLQDNNAQIRNYSGNVITEIVKQGGIMGWPQVLSELIALVGNRSGSVSPETQDGAMGALFKICEDNKRVLNTPTNGQRPLDVLVPEILNFTASPNSKVRAKALGALNIFIDEPLPAAIESNAEKLLYQLIQIAGDQNEDVRRFVCRTFTTLTTTLPAVVLPHMGDVIDYILAQQKQFENPELALDAAEFFFENGDKEVLGDAFAQHLNKIVPVLLEGMIYSEDDQARLEQEAEDAEEEDREQDIKPQFATGRNNEPLKAPEALNGSASHAVNGYAYDDDDLSDGEIDEYGDDYGEDPEDTWNLRKCSAASLDTFSTKYNSKVFEFTLPYLMENLNHADWPNREAAVLALGAIAQGCREDVEPHLPDLVRFLIMLSNDPQPVVRTITCWALGRYSSWAANLDAAGKQQYFEPMMDSLLQRMLDGNKRVQEAAASAFANLEEAAQSGLTPYSMVIAQQFVQCFEKYKDRNMFILYDCVQTLAEHVGAMMASPELVNLLMPALIKRWQKVQDQSREMFPLLECLSYVAVALGPAFAPFAGPFFQRCINIIRQNLEEGESASTNPNFDQPDKDFLVTSLDLLSAIIQALDEEKNNELTANSNPNMFHLLAYCMRDSNNDVKQSAYALLGDCAIYVNSQLKQYLPSIMDILLAQLDLATATEEPETAFRVINNACWSVGEITMKEQEGMAPYVDQLMQKLGTILVSSEVPISLNENAAIALGRLGISAHEKIAPHLASFAPHFLRVIRGVDWTDEKFHAFKGFTNIVLDNPQALERCLLDLFAEMASANPTVFRLAAQGPASSPLENFQKVLLQYKQLIPDFDTFLHNLQPAQEQALRQIFTTPSTTPTS</sequence>
<evidence type="ECO:0000313" key="1">
    <source>
        <dbReference type="EMBL" id="KAK8198497.1"/>
    </source>
</evidence>